<dbReference type="Gene3D" id="3.40.720.10">
    <property type="entry name" value="Alkaline Phosphatase, subunit A"/>
    <property type="match status" value="1"/>
</dbReference>
<name>A0ABX5XSW6_9BACT</name>
<sequence length="492" mass="54339">MNLVRNVLDHRFATALLLAMLASTLAAADQRPNVILFLADDLGWNGVRSFGSDFHETPNVDSLAAQGVRFTDAYSACTVCSPSRAAIMTGKYPARLHLTDFIAGQAAPYAKLSIPDWTKYLPHSEVTVAEALKAGGYKTAHVGKWHLNPKGRDANRYQPTDHGFDVQVMKPPAKGYFLTRPAGSFQKGDFTTDYFADEASKLIDRWKNERFFLYFAFDVPHTPIQGKQQLVDAFAAKVDSNAIHHNPTYAAMVRSMDDAIGTVLDALQRNGIEDETVVIFTSDNGGLSHKFRKPTGFTDNDPLRRGKGSAYEGGTRVPMVVRWPGVAPAGSTCREPVIGNDLYPTVLQLASVSGDASHNADVDGRSLVPLFQDPQTRLDREAIYWHYPHYHAGGFALPGEPNNGPYSHGPYSNGPYSAIRAGKWKLIEYLEDDRVELYDLESDVGESNDLASREPRKAAELRSQLQAWRRSVDAQLPQPNPNHDPVKAEPRS</sequence>
<dbReference type="InterPro" id="IPR017850">
    <property type="entry name" value="Alkaline_phosphatase_core_sf"/>
</dbReference>
<feature type="signal peptide" evidence="8">
    <location>
        <begin position="1"/>
        <end position="28"/>
    </location>
</feature>
<feature type="region of interest" description="Disordered" evidence="7">
    <location>
        <begin position="291"/>
        <end position="311"/>
    </location>
</feature>
<dbReference type="InterPro" id="IPR000917">
    <property type="entry name" value="Sulfatase_N"/>
</dbReference>
<gene>
    <name evidence="10" type="primary">atsA_22</name>
    <name evidence="10" type="ORF">TBK1r_30140</name>
</gene>
<protein>
    <submittedName>
        <fullName evidence="10">Arylsulfatase</fullName>
        <ecNumber evidence="10">3.1.6.1</ecNumber>
    </submittedName>
</protein>
<dbReference type="Proteomes" id="UP000318081">
    <property type="component" value="Chromosome"/>
</dbReference>
<feature type="region of interest" description="Disordered" evidence="7">
    <location>
        <begin position="445"/>
        <end position="492"/>
    </location>
</feature>
<evidence type="ECO:0000256" key="3">
    <source>
        <dbReference type="ARBA" id="ARBA00022723"/>
    </source>
</evidence>
<dbReference type="Gene3D" id="3.30.1120.10">
    <property type="match status" value="1"/>
</dbReference>
<keyword evidence="3" id="KW-0479">Metal-binding</keyword>
<feature type="chain" id="PRO_5046484066" evidence="8">
    <location>
        <begin position="29"/>
        <end position="492"/>
    </location>
</feature>
<feature type="domain" description="Sulfatase N-terminal" evidence="9">
    <location>
        <begin position="32"/>
        <end position="351"/>
    </location>
</feature>
<dbReference type="RefSeq" id="WP_145211809.1">
    <property type="nucleotide sequence ID" value="NZ_CP036432.1"/>
</dbReference>
<comment type="cofactor">
    <cofactor evidence="1">
        <name>Ca(2+)</name>
        <dbReference type="ChEBI" id="CHEBI:29108"/>
    </cofactor>
</comment>
<accession>A0ABX5XSW6</accession>
<dbReference type="InterPro" id="IPR050738">
    <property type="entry name" value="Sulfatase"/>
</dbReference>
<dbReference type="GO" id="GO:0004065">
    <property type="term" value="F:arylsulfatase activity"/>
    <property type="evidence" value="ECO:0007669"/>
    <property type="project" value="UniProtKB-EC"/>
</dbReference>
<feature type="compositionally biased region" description="Basic and acidic residues" evidence="7">
    <location>
        <begin position="451"/>
        <end position="460"/>
    </location>
</feature>
<dbReference type="PANTHER" id="PTHR42693:SF42">
    <property type="entry name" value="ARYLSULFATASE G"/>
    <property type="match status" value="1"/>
</dbReference>
<dbReference type="PANTHER" id="PTHR42693">
    <property type="entry name" value="ARYLSULFATASE FAMILY MEMBER"/>
    <property type="match status" value="1"/>
</dbReference>
<organism evidence="10 11">
    <name type="scientific">Stieleria magnilauensis</name>
    <dbReference type="NCBI Taxonomy" id="2527963"/>
    <lineage>
        <taxon>Bacteria</taxon>
        <taxon>Pseudomonadati</taxon>
        <taxon>Planctomycetota</taxon>
        <taxon>Planctomycetia</taxon>
        <taxon>Pirellulales</taxon>
        <taxon>Pirellulaceae</taxon>
        <taxon>Stieleria</taxon>
    </lineage>
</organism>
<dbReference type="PROSITE" id="PS00149">
    <property type="entry name" value="SULFATASE_2"/>
    <property type="match status" value="1"/>
</dbReference>
<dbReference type="EMBL" id="CP036432">
    <property type="protein sequence ID" value="QDV84070.1"/>
    <property type="molecule type" value="Genomic_DNA"/>
</dbReference>
<dbReference type="Pfam" id="PF00884">
    <property type="entry name" value="Sulfatase"/>
    <property type="match status" value="1"/>
</dbReference>
<dbReference type="InterPro" id="IPR024607">
    <property type="entry name" value="Sulfatase_CS"/>
</dbReference>
<reference evidence="10 11" key="1">
    <citation type="submission" date="2019-02" db="EMBL/GenBank/DDBJ databases">
        <title>Deep-cultivation of Planctomycetes and their phenomic and genomic characterization uncovers novel biology.</title>
        <authorList>
            <person name="Wiegand S."/>
            <person name="Jogler M."/>
            <person name="Boedeker C."/>
            <person name="Pinto D."/>
            <person name="Vollmers J."/>
            <person name="Rivas-Marin E."/>
            <person name="Kohn T."/>
            <person name="Peeters S.H."/>
            <person name="Heuer A."/>
            <person name="Rast P."/>
            <person name="Oberbeckmann S."/>
            <person name="Bunk B."/>
            <person name="Jeske O."/>
            <person name="Meyerdierks A."/>
            <person name="Storesund J.E."/>
            <person name="Kallscheuer N."/>
            <person name="Luecker S."/>
            <person name="Lage O.M."/>
            <person name="Pohl T."/>
            <person name="Merkel B.J."/>
            <person name="Hornburger P."/>
            <person name="Mueller R.-W."/>
            <person name="Bruemmer F."/>
            <person name="Labrenz M."/>
            <person name="Spormann A.M."/>
            <person name="Op den Camp H."/>
            <person name="Overmann J."/>
            <person name="Amann R."/>
            <person name="Jetten M.S.M."/>
            <person name="Mascher T."/>
            <person name="Medema M.H."/>
            <person name="Devos D.P."/>
            <person name="Kaster A.-K."/>
            <person name="Ovreas L."/>
            <person name="Rohde M."/>
            <person name="Galperin M.Y."/>
            <person name="Jogler C."/>
        </authorList>
    </citation>
    <scope>NUCLEOTIDE SEQUENCE [LARGE SCALE GENOMIC DNA]</scope>
    <source>
        <strain evidence="10 11">TBK1r</strain>
    </source>
</reference>
<evidence type="ECO:0000256" key="7">
    <source>
        <dbReference type="SAM" id="MobiDB-lite"/>
    </source>
</evidence>
<evidence type="ECO:0000313" key="11">
    <source>
        <dbReference type="Proteomes" id="UP000318081"/>
    </source>
</evidence>
<evidence type="ECO:0000313" key="10">
    <source>
        <dbReference type="EMBL" id="QDV84070.1"/>
    </source>
</evidence>
<evidence type="ECO:0000256" key="5">
    <source>
        <dbReference type="ARBA" id="ARBA00022801"/>
    </source>
</evidence>
<keyword evidence="6" id="KW-0106">Calcium</keyword>
<proteinExistence type="inferred from homology"/>
<keyword evidence="4 8" id="KW-0732">Signal</keyword>
<dbReference type="EC" id="3.1.6.1" evidence="10"/>
<evidence type="ECO:0000256" key="6">
    <source>
        <dbReference type="ARBA" id="ARBA00022837"/>
    </source>
</evidence>
<dbReference type="CDD" id="cd16144">
    <property type="entry name" value="ARS_like"/>
    <property type="match status" value="1"/>
</dbReference>
<comment type="similarity">
    <text evidence="2">Belongs to the sulfatase family.</text>
</comment>
<keyword evidence="11" id="KW-1185">Reference proteome</keyword>
<keyword evidence="5 10" id="KW-0378">Hydrolase</keyword>
<evidence type="ECO:0000256" key="2">
    <source>
        <dbReference type="ARBA" id="ARBA00008779"/>
    </source>
</evidence>
<dbReference type="SUPFAM" id="SSF53649">
    <property type="entry name" value="Alkaline phosphatase-like"/>
    <property type="match status" value="1"/>
</dbReference>
<evidence type="ECO:0000259" key="9">
    <source>
        <dbReference type="Pfam" id="PF00884"/>
    </source>
</evidence>
<evidence type="ECO:0000256" key="8">
    <source>
        <dbReference type="SAM" id="SignalP"/>
    </source>
</evidence>
<evidence type="ECO:0000256" key="4">
    <source>
        <dbReference type="ARBA" id="ARBA00022729"/>
    </source>
</evidence>
<evidence type="ECO:0000256" key="1">
    <source>
        <dbReference type="ARBA" id="ARBA00001913"/>
    </source>
</evidence>